<sequence>MCKWCENYRFTINATSKKNLIDHGDFYLPTNYCPVCGKLLNENLKKDNDSNKRYIIHVKPNTRHNLPKDGQNYYCSAFGLHYDECTFGKKEEAHPFKTYFEAKCTADWFFNENDYEIEEIEDLTPPTKKDKKEFKENKESKEESINVSPFKEEEFWWTSDSGLKMNSFLSNNGKLYKFPAKTIEHLNQLVEAINTIVHH</sequence>
<accession>A0A8S5Q4C2</accession>
<dbReference type="EMBL" id="BK015564">
    <property type="protein sequence ID" value="DAE13396.1"/>
    <property type="molecule type" value="Genomic_DNA"/>
</dbReference>
<protein>
    <submittedName>
        <fullName evidence="1">Nin one binding (NOB1) Zn-ribbon like</fullName>
    </submittedName>
</protein>
<organism evidence="1">
    <name type="scientific">Siphoviridae sp. ctLqe90</name>
    <dbReference type="NCBI Taxonomy" id="2825456"/>
    <lineage>
        <taxon>Viruses</taxon>
        <taxon>Duplodnaviria</taxon>
        <taxon>Heunggongvirae</taxon>
        <taxon>Uroviricota</taxon>
        <taxon>Caudoviricetes</taxon>
    </lineage>
</organism>
<evidence type="ECO:0000313" key="1">
    <source>
        <dbReference type="EMBL" id="DAE13396.1"/>
    </source>
</evidence>
<reference evidence="1" key="1">
    <citation type="journal article" date="2021" name="Proc. Natl. Acad. Sci. U.S.A.">
        <title>A Catalog of Tens of Thousands of Viruses from Human Metagenomes Reveals Hidden Associations with Chronic Diseases.</title>
        <authorList>
            <person name="Tisza M.J."/>
            <person name="Buck C.B."/>
        </authorList>
    </citation>
    <scope>NUCLEOTIDE SEQUENCE</scope>
    <source>
        <strain evidence="1">CtLqe90</strain>
    </source>
</reference>
<name>A0A8S5Q4C2_9CAUD</name>
<proteinExistence type="predicted"/>